<dbReference type="EMBL" id="FLQU01000322">
    <property type="protein sequence ID" value="SBS83940.1"/>
    <property type="molecule type" value="Genomic_DNA"/>
</dbReference>
<dbReference type="InterPro" id="IPR037191">
    <property type="entry name" value="VPS9_dom_sf"/>
</dbReference>
<dbReference type="Pfam" id="PF02204">
    <property type="entry name" value="VPS9"/>
    <property type="match status" value="1"/>
</dbReference>
<dbReference type="AlphaFoldDB" id="A0A1A8VX65"/>
<accession>A0A1A8VX65</accession>
<dbReference type="InterPro" id="IPR003123">
    <property type="entry name" value="VPS9"/>
</dbReference>
<dbReference type="Gene3D" id="1.20.1050.80">
    <property type="entry name" value="VPS9 domain"/>
    <property type="match status" value="1"/>
</dbReference>
<protein>
    <recommendedName>
        <fullName evidence="1">VPS9 domain-containing protein</fullName>
    </recommendedName>
</protein>
<evidence type="ECO:0000313" key="5">
    <source>
        <dbReference type="Proteomes" id="UP000078560"/>
    </source>
</evidence>
<name>A0A1A8VX65_PLAOA</name>
<evidence type="ECO:0000313" key="3">
    <source>
        <dbReference type="EMBL" id="SBS91941.1"/>
    </source>
</evidence>
<feature type="domain" description="VPS9" evidence="1">
    <location>
        <begin position="281"/>
        <end position="393"/>
    </location>
</feature>
<reference evidence="2" key="1">
    <citation type="submission" date="2016-05" db="EMBL/GenBank/DDBJ databases">
        <authorList>
            <person name="Lavstsen T."/>
            <person name="Jespersen J.S."/>
        </authorList>
    </citation>
    <scope>NUCLEOTIDE SEQUENCE [LARGE SCALE GENOMIC DNA]</scope>
</reference>
<reference evidence="4 5" key="2">
    <citation type="submission" date="2016-05" db="EMBL/GenBank/DDBJ databases">
        <authorList>
            <person name="Naeem Raeece"/>
        </authorList>
    </citation>
    <scope>NUCLEOTIDE SEQUENCE [LARGE SCALE GENOMIC DNA]</scope>
</reference>
<sequence>MNNHHPILNILLSKYRSFHNKLSSKIHILLLPEAKSLLNINIDLNFIKKNIFFKSHLEKIYINLCDQCIEMDTKFIYTSYGFEQNRMCEIVKVENNSNYNFVKIIFINMPLEGKYEENISVNYLTNNKNGTFEGKNGTFESKNGTFEGKNGIFEGKNDLTLFFNKNSICREFLYEQLLQFTYSYIIIKGYENCIGKKIVSIVDDTLKLQSNVNEKLFGNSIKIPLIKYTYSYLYNIIWKQLIKNYEKIECKIQEKMYYLRKDISAFLIKFGLGYISIFHVETLSFHIKQIEKCINPIDKIDILDNISKIICEIITCTNEDLKKKKLAIYDINSDSLIAILVASISYGQIQNVVSHSIHLHMYIDNLKVSEKIDKLSFIFTIFHSSIIYLCDMKNV</sequence>
<dbReference type="Proteomes" id="UP000078546">
    <property type="component" value="Unassembled WGS sequence"/>
</dbReference>
<proteinExistence type="predicted"/>
<evidence type="ECO:0000313" key="4">
    <source>
        <dbReference type="Proteomes" id="UP000078546"/>
    </source>
</evidence>
<dbReference type="SUPFAM" id="SSF109993">
    <property type="entry name" value="VPS9 domain"/>
    <property type="match status" value="1"/>
</dbReference>
<organism evidence="2 5">
    <name type="scientific">Plasmodium ovale curtisi</name>
    <dbReference type="NCBI Taxonomy" id="864141"/>
    <lineage>
        <taxon>Eukaryota</taxon>
        <taxon>Sar</taxon>
        <taxon>Alveolata</taxon>
        <taxon>Apicomplexa</taxon>
        <taxon>Aconoidasida</taxon>
        <taxon>Haemosporida</taxon>
        <taxon>Plasmodiidae</taxon>
        <taxon>Plasmodium</taxon>
        <taxon>Plasmodium (Plasmodium)</taxon>
    </lineage>
</organism>
<dbReference type="VEuPathDB" id="PlasmoDB:PocGH01_09045500"/>
<evidence type="ECO:0000313" key="2">
    <source>
        <dbReference type="EMBL" id="SBS83940.1"/>
    </source>
</evidence>
<dbReference type="EMBL" id="FLQV01000395">
    <property type="protein sequence ID" value="SBS91941.1"/>
    <property type="molecule type" value="Genomic_DNA"/>
</dbReference>
<evidence type="ECO:0000259" key="1">
    <source>
        <dbReference type="Pfam" id="PF02204"/>
    </source>
</evidence>
<dbReference type="Proteomes" id="UP000078560">
    <property type="component" value="Unassembled WGS sequence"/>
</dbReference>
<gene>
    <name evidence="3" type="ORF">POVCU1_021480</name>
    <name evidence="2" type="ORF">POVCU2_0023650</name>
</gene>